<dbReference type="InterPro" id="IPR007387">
    <property type="entry name" value="TRAP_DctQ"/>
</dbReference>
<feature type="transmembrane region" description="Helical" evidence="9">
    <location>
        <begin position="90"/>
        <end position="111"/>
    </location>
</feature>
<dbReference type="RefSeq" id="WP_189690891.1">
    <property type="nucleotide sequence ID" value="NZ_BMYK01000045.1"/>
</dbReference>
<comment type="caution">
    <text evidence="11">The sequence shown here is derived from an EMBL/GenBank/DDBJ whole genome shotgun (WGS) entry which is preliminary data.</text>
</comment>
<comment type="similarity">
    <text evidence="8 9">Belongs to the TRAP transporter small permease family.</text>
</comment>
<feature type="transmembrane region" description="Helical" evidence="9">
    <location>
        <begin position="131"/>
        <end position="149"/>
    </location>
</feature>
<feature type="transmembrane region" description="Helical" evidence="9">
    <location>
        <begin position="12"/>
        <end position="31"/>
    </location>
</feature>
<comment type="function">
    <text evidence="9">Part of the tripartite ATP-independent periplasmic (TRAP) transport system.</text>
</comment>
<evidence type="ECO:0000256" key="5">
    <source>
        <dbReference type="ARBA" id="ARBA00022692"/>
    </source>
</evidence>
<dbReference type="Pfam" id="PF04290">
    <property type="entry name" value="DctQ"/>
    <property type="match status" value="1"/>
</dbReference>
<evidence type="ECO:0000256" key="2">
    <source>
        <dbReference type="ARBA" id="ARBA00022448"/>
    </source>
</evidence>
<keyword evidence="7 9" id="KW-0472">Membrane</keyword>
<proteinExistence type="inferred from homology"/>
<evidence type="ECO:0000256" key="4">
    <source>
        <dbReference type="ARBA" id="ARBA00022519"/>
    </source>
</evidence>
<gene>
    <name evidence="11" type="ORF">GCM10007320_63800</name>
</gene>
<organism evidence="11 12">
    <name type="scientific">Pseudorhodoferax aquiterrae</name>
    <dbReference type="NCBI Taxonomy" id="747304"/>
    <lineage>
        <taxon>Bacteria</taxon>
        <taxon>Pseudomonadati</taxon>
        <taxon>Pseudomonadota</taxon>
        <taxon>Betaproteobacteria</taxon>
        <taxon>Burkholderiales</taxon>
        <taxon>Comamonadaceae</taxon>
    </lineage>
</organism>
<keyword evidence="2 9" id="KW-0813">Transport</keyword>
<reference evidence="12" key="1">
    <citation type="journal article" date="2019" name="Int. J. Syst. Evol. Microbiol.">
        <title>The Global Catalogue of Microorganisms (GCM) 10K type strain sequencing project: providing services to taxonomists for standard genome sequencing and annotation.</title>
        <authorList>
            <consortium name="The Broad Institute Genomics Platform"/>
            <consortium name="The Broad Institute Genome Sequencing Center for Infectious Disease"/>
            <person name="Wu L."/>
            <person name="Ma J."/>
        </authorList>
    </citation>
    <scope>NUCLEOTIDE SEQUENCE [LARGE SCALE GENOMIC DNA]</scope>
    <source>
        <strain evidence="12">KCTC 23314</strain>
    </source>
</reference>
<evidence type="ECO:0000256" key="8">
    <source>
        <dbReference type="ARBA" id="ARBA00038436"/>
    </source>
</evidence>
<accession>A0ABQ3GEG7</accession>
<dbReference type="EMBL" id="BMYK01000045">
    <property type="protein sequence ID" value="GHD03584.1"/>
    <property type="molecule type" value="Genomic_DNA"/>
</dbReference>
<keyword evidence="3" id="KW-1003">Cell membrane</keyword>
<evidence type="ECO:0000256" key="1">
    <source>
        <dbReference type="ARBA" id="ARBA00004429"/>
    </source>
</evidence>
<evidence type="ECO:0000313" key="12">
    <source>
        <dbReference type="Proteomes" id="UP000626210"/>
    </source>
</evidence>
<dbReference type="Proteomes" id="UP000626210">
    <property type="component" value="Unassembled WGS sequence"/>
</dbReference>
<evidence type="ECO:0000256" key="3">
    <source>
        <dbReference type="ARBA" id="ARBA00022475"/>
    </source>
</evidence>
<evidence type="ECO:0000256" key="9">
    <source>
        <dbReference type="RuleBase" id="RU369079"/>
    </source>
</evidence>
<keyword evidence="12" id="KW-1185">Reference proteome</keyword>
<dbReference type="PANTHER" id="PTHR35011:SF11">
    <property type="entry name" value="TRAP TRANSPORTER SMALL PERMEASE PROTEIN"/>
    <property type="match status" value="1"/>
</dbReference>
<dbReference type="PANTHER" id="PTHR35011">
    <property type="entry name" value="2,3-DIKETO-L-GULONATE TRAP TRANSPORTER SMALL PERMEASE PROTEIN YIAM"/>
    <property type="match status" value="1"/>
</dbReference>
<comment type="subunit">
    <text evidence="9">The complex comprises the extracytoplasmic solute receptor protein and the two transmembrane proteins.</text>
</comment>
<comment type="subcellular location">
    <subcellularLocation>
        <location evidence="1 9">Cell inner membrane</location>
        <topology evidence="1 9">Multi-pass membrane protein</topology>
    </subcellularLocation>
</comment>
<keyword evidence="6 9" id="KW-1133">Transmembrane helix</keyword>
<protein>
    <recommendedName>
        <fullName evidence="9">TRAP transporter small permease protein</fullName>
    </recommendedName>
</protein>
<evidence type="ECO:0000313" key="11">
    <source>
        <dbReference type="EMBL" id="GHD03584.1"/>
    </source>
</evidence>
<keyword evidence="4 9" id="KW-0997">Cell inner membrane</keyword>
<feature type="transmembrane region" description="Helical" evidence="9">
    <location>
        <begin position="51"/>
        <end position="70"/>
    </location>
</feature>
<sequence length="178" mass="19079">MKENLLRGLDAFYLLCIWISGLAIAAMSLVIPWGVYARYVLGTGSSWPEPVAVLLMVTFTFFGAAAGYRAGAHIAVGMLVDRLPAALQGLLARLVDLLMLGVCLFVIVWGFKLCMETMGQSLADLPWMPVGITYLPLPLGSVATLVFVLEKALLGSQAHRAVVRFDHEEQAAGAAEAA</sequence>
<keyword evidence="5 9" id="KW-0812">Transmembrane</keyword>
<evidence type="ECO:0000256" key="6">
    <source>
        <dbReference type="ARBA" id="ARBA00022989"/>
    </source>
</evidence>
<dbReference type="InterPro" id="IPR055348">
    <property type="entry name" value="DctQ"/>
</dbReference>
<name>A0ABQ3GEG7_9BURK</name>
<evidence type="ECO:0000256" key="7">
    <source>
        <dbReference type="ARBA" id="ARBA00023136"/>
    </source>
</evidence>
<evidence type="ECO:0000259" key="10">
    <source>
        <dbReference type="Pfam" id="PF04290"/>
    </source>
</evidence>
<feature type="domain" description="Tripartite ATP-independent periplasmic transporters DctQ component" evidence="10">
    <location>
        <begin position="27"/>
        <end position="153"/>
    </location>
</feature>